<dbReference type="RefSeq" id="WP_184845635.1">
    <property type="nucleotide sequence ID" value="NZ_JACHMN010000003.1"/>
</dbReference>
<organism evidence="2 3">
    <name type="scientific">Allocatelliglobosispora scoriae</name>
    <dbReference type="NCBI Taxonomy" id="643052"/>
    <lineage>
        <taxon>Bacteria</taxon>
        <taxon>Bacillati</taxon>
        <taxon>Actinomycetota</taxon>
        <taxon>Actinomycetes</taxon>
        <taxon>Micromonosporales</taxon>
        <taxon>Micromonosporaceae</taxon>
        <taxon>Allocatelliglobosispora</taxon>
    </lineage>
</organism>
<dbReference type="InterPro" id="IPR013216">
    <property type="entry name" value="Methyltransf_11"/>
</dbReference>
<dbReference type="Proteomes" id="UP000587527">
    <property type="component" value="Unassembled WGS sequence"/>
</dbReference>
<evidence type="ECO:0000313" key="3">
    <source>
        <dbReference type="Proteomes" id="UP000587527"/>
    </source>
</evidence>
<dbReference type="PANTHER" id="PTHR43861">
    <property type="entry name" value="TRANS-ACONITATE 2-METHYLTRANSFERASE-RELATED"/>
    <property type="match status" value="1"/>
</dbReference>
<keyword evidence="2" id="KW-0489">Methyltransferase</keyword>
<dbReference type="SUPFAM" id="SSF53335">
    <property type="entry name" value="S-adenosyl-L-methionine-dependent methyltransferases"/>
    <property type="match status" value="1"/>
</dbReference>
<dbReference type="PANTHER" id="PTHR43861:SF1">
    <property type="entry name" value="TRANS-ACONITATE 2-METHYLTRANSFERASE"/>
    <property type="match status" value="1"/>
</dbReference>
<gene>
    <name evidence="2" type="ORF">F4553_007371</name>
</gene>
<dbReference type="Pfam" id="PF08241">
    <property type="entry name" value="Methyltransf_11"/>
    <property type="match status" value="1"/>
</dbReference>
<dbReference type="GO" id="GO:0032259">
    <property type="term" value="P:methylation"/>
    <property type="evidence" value="ECO:0007669"/>
    <property type="project" value="UniProtKB-KW"/>
</dbReference>
<name>A0A841BXQ6_9ACTN</name>
<evidence type="ECO:0000313" key="2">
    <source>
        <dbReference type="EMBL" id="MBB5873937.1"/>
    </source>
</evidence>
<dbReference type="EMBL" id="JACHMN010000003">
    <property type="protein sequence ID" value="MBB5873937.1"/>
    <property type="molecule type" value="Genomic_DNA"/>
</dbReference>
<reference evidence="2 3" key="1">
    <citation type="submission" date="2020-08" db="EMBL/GenBank/DDBJ databases">
        <title>Sequencing the genomes of 1000 actinobacteria strains.</title>
        <authorList>
            <person name="Klenk H.-P."/>
        </authorList>
    </citation>
    <scope>NUCLEOTIDE SEQUENCE [LARGE SCALE GENOMIC DNA]</scope>
    <source>
        <strain evidence="2 3">DSM 45362</strain>
    </source>
</reference>
<sequence>MSDELIETRATYDVIAPEFAKVVATGYPGLHQDVARMREAVGPQAWVADIGCGPGRDSALLRESGLRVVSLDLSEGMLRAGDLRGKVQADMRALPLRGGSLDGIWCQAALLHIPRGYAPSVLAGFACVLRPGGRLHLSVAAGESQGWEVAENYASPQRRWFTYHTRPGIEALLTAAGFAVAEVREHEHHRSWLTIAAHTAI</sequence>
<comment type="caution">
    <text evidence="2">The sequence shown here is derived from an EMBL/GenBank/DDBJ whole genome shotgun (WGS) entry which is preliminary data.</text>
</comment>
<protein>
    <submittedName>
        <fullName evidence="2">SAM-dependent methyltransferase</fullName>
    </submittedName>
</protein>
<proteinExistence type="predicted"/>
<keyword evidence="3" id="KW-1185">Reference proteome</keyword>
<dbReference type="AlphaFoldDB" id="A0A841BXQ6"/>
<dbReference type="InterPro" id="IPR029063">
    <property type="entry name" value="SAM-dependent_MTases_sf"/>
</dbReference>
<accession>A0A841BXQ6</accession>
<dbReference type="CDD" id="cd02440">
    <property type="entry name" value="AdoMet_MTases"/>
    <property type="match status" value="1"/>
</dbReference>
<keyword evidence="2" id="KW-0808">Transferase</keyword>
<dbReference type="Gene3D" id="3.40.50.150">
    <property type="entry name" value="Vaccinia Virus protein VP39"/>
    <property type="match status" value="1"/>
</dbReference>
<evidence type="ECO:0000259" key="1">
    <source>
        <dbReference type="Pfam" id="PF08241"/>
    </source>
</evidence>
<feature type="domain" description="Methyltransferase type 11" evidence="1">
    <location>
        <begin position="49"/>
        <end position="135"/>
    </location>
</feature>
<dbReference type="GO" id="GO:0008757">
    <property type="term" value="F:S-adenosylmethionine-dependent methyltransferase activity"/>
    <property type="evidence" value="ECO:0007669"/>
    <property type="project" value="InterPro"/>
</dbReference>